<dbReference type="Proteomes" id="UP000185874">
    <property type="component" value="Unassembled WGS sequence"/>
</dbReference>
<comment type="caution">
    <text evidence="2">The sequence shown here is derived from an EMBL/GenBank/DDBJ whole genome shotgun (WGS) entry which is preliminary data.</text>
</comment>
<name>A0A1F7SJZ7_9BACT</name>
<sequence length="78" mass="8866">MLSQEALGLKPGKYRHFKGETYEVLGVAVHSETLEELVVYRRPTTENPTGFWVRPLAMFLGNKELPDGTSVPRFVFVK</sequence>
<dbReference type="EMBL" id="MGDJ01000006">
    <property type="protein sequence ID" value="OGL54091.1"/>
    <property type="molecule type" value="Genomic_DNA"/>
</dbReference>
<dbReference type="InterPro" id="IPR023387">
    <property type="entry name" value="DUF1653-like_dom"/>
</dbReference>
<dbReference type="AlphaFoldDB" id="A0A1F7SJZ7"/>
<protein>
    <recommendedName>
        <fullName evidence="1">DUF1653 domain-containing protein</fullName>
    </recommendedName>
</protein>
<evidence type="ECO:0000313" key="2">
    <source>
        <dbReference type="EMBL" id="OGL54091.1"/>
    </source>
</evidence>
<evidence type="ECO:0000259" key="1">
    <source>
        <dbReference type="Pfam" id="PF07866"/>
    </source>
</evidence>
<dbReference type="InterPro" id="IPR037135">
    <property type="entry name" value="DUF1653-like_dom_sf"/>
</dbReference>
<gene>
    <name evidence="2" type="ORF">A3K55_02575</name>
</gene>
<organism evidence="2 3">
    <name type="scientific">Candidatus Shapirobacteria bacterium RBG_13_44_7</name>
    <dbReference type="NCBI Taxonomy" id="1802149"/>
    <lineage>
        <taxon>Bacteria</taxon>
        <taxon>Candidatus Shapironibacteriota</taxon>
    </lineage>
</organism>
<reference evidence="2 3" key="1">
    <citation type="journal article" date="2016" name="Nat. Commun.">
        <title>Thousands of microbial genomes shed light on interconnected biogeochemical processes in an aquifer system.</title>
        <authorList>
            <person name="Anantharaman K."/>
            <person name="Brown C.T."/>
            <person name="Hug L.A."/>
            <person name="Sharon I."/>
            <person name="Castelle C.J."/>
            <person name="Probst A.J."/>
            <person name="Thomas B.C."/>
            <person name="Singh A."/>
            <person name="Wilkins M.J."/>
            <person name="Karaoz U."/>
            <person name="Brodie E.L."/>
            <person name="Williams K.H."/>
            <person name="Hubbard S.S."/>
            <person name="Banfield J.F."/>
        </authorList>
    </citation>
    <scope>NUCLEOTIDE SEQUENCE [LARGE SCALE GENOMIC DNA]</scope>
</reference>
<feature type="domain" description="DUF1653" evidence="1">
    <location>
        <begin position="12"/>
        <end position="74"/>
    </location>
</feature>
<proteinExistence type="predicted"/>
<evidence type="ECO:0000313" key="3">
    <source>
        <dbReference type="Proteomes" id="UP000185874"/>
    </source>
</evidence>
<dbReference type="Gene3D" id="2.30.30.320">
    <property type="entry name" value="DUF1653-like domain"/>
    <property type="match status" value="1"/>
</dbReference>
<dbReference type="Pfam" id="PF07866">
    <property type="entry name" value="DUF1653"/>
    <property type="match status" value="1"/>
</dbReference>
<accession>A0A1F7SJZ7</accession>